<organism evidence="12 13">
    <name type="scientific">Labedella phragmitis</name>
    <dbReference type="NCBI Taxonomy" id="2498849"/>
    <lineage>
        <taxon>Bacteria</taxon>
        <taxon>Bacillati</taxon>
        <taxon>Actinomycetota</taxon>
        <taxon>Actinomycetes</taxon>
        <taxon>Micrococcales</taxon>
        <taxon>Microbacteriaceae</taxon>
        <taxon>Labedella</taxon>
    </lineage>
</organism>
<evidence type="ECO:0000256" key="1">
    <source>
        <dbReference type="ARBA" id="ARBA00008642"/>
    </source>
</evidence>
<dbReference type="HAMAP" id="MF_01815">
    <property type="entry name" value="FabH"/>
    <property type="match status" value="1"/>
</dbReference>
<protein>
    <recommendedName>
        <fullName evidence="9">Beta-ketoacyl-[acyl-carrier-protein] synthase III</fullName>
        <shortName evidence="9">Beta-ketoacyl-ACP synthase III</shortName>
        <shortName evidence="9">KAS III</shortName>
        <ecNumber evidence="9">2.3.1.180</ecNumber>
    </recommendedName>
    <alternativeName>
        <fullName evidence="9">3-oxoacyl-[acyl-carrier-protein] synthase 3</fullName>
    </alternativeName>
    <alternativeName>
        <fullName evidence="9">3-oxoacyl-[acyl-carrier-protein] synthase III</fullName>
    </alternativeName>
</protein>
<evidence type="ECO:0000313" key="12">
    <source>
        <dbReference type="EMBL" id="RWZ51630.1"/>
    </source>
</evidence>
<dbReference type="NCBIfam" id="TIGR00747">
    <property type="entry name" value="fabH"/>
    <property type="match status" value="1"/>
</dbReference>
<dbReference type="InterPro" id="IPR016039">
    <property type="entry name" value="Thiolase-like"/>
</dbReference>
<dbReference type="GO" id="GO:0005737">
    <property type="term" value="C:cytoplasm"/>
    <property type="evidence" value="ECO:0007669"/>
    <property type="project" value="UniProtKB-SubCell"/>
</dbReference>
<evidence type="ECO:0000313" key="13">
    <source>
        <dbReference type="Proteomes" id="UP000288547"/>
    </source>
</evidence>
<feature type="domain" description="Beta-ketoacyl-[acyl-carrier-protein] synthase III N-terminal" evidence="11">
    <location>
        <begin position="118"/>
        <end position="195"/>
    </location>
</feature>
<dbReference type="EC" id="2.3.1.180" evidence="9"/>
<keyword evidence="6 9" id="KW-0275">Fatty acid biosynthesis</keyword>
<keyword evidence="8 9" id="KW-0012">Acyltransferase</keyword>
<evidence type="ECO:0000256" key="4">
    <source>
        <dbReference type="ARBA" id="ARBA00022832"/>
    </source>
</evidence>
<name>A0A3S5CEU7_9MICO</name>
<dbReference type="CDD" id="cd00830">
    <property type="entry name" value="KAS_III"/>
    <property type="match status" value="1"/>
</dbReference>
<comment type="pathway">
    <text evidence="9">Lipid metabolism; fatty acid biosynthesis.</text>
</comment>
<evidence type="ECO:0000256" key="9">
    <source>
        <dbReference type="HAMAP-Rule" id="MF_01815"/>
    </source>
</evidence>
<comment type="caution">
    <text evidence="12">The sequence shown here is derived from an EMBL/GenBank/DDBJ whole genome shotgun (WGS) entry which is preliminary data.</text>
</comment>
<evidence type="ECO:0000259" key="10">
    <source>
        <dbReference type="Pfam" id="PF08541"/>
    </source>
</evidence>
<feature type="active site" evidence="9">
    <location>
        <position position="290"/>
    </location>
</feature>
<evidence type="ECO:0000256" key="3">
    <source>
        <dbReference type="ARBA" id="ARBA00022679"/>
    </source>
</evidence>
<comment type="catalytic activity">
    <reaction evidence="9">
        <text>malonyl-[ACP] + acetyl-CoA + H(+) = 3-oxobutanoyl-[ACP] + CO2 + CoA</text>
        <dbReference type="Rhea" id="RHEA:12080"/>
        <dbReference type="Rhea" id="RHEA-COMP:9623"/>
        <dbReference type="Rhea" id="RHEA-COMP:9625"/>
        <dbReference type="ChEBI" id="CHEBI:15378"/>
        <dbReference type="ChEBI" id="CHEBI:16526"/>
        <dbReference type="ChEBI" id="CHEBI:57287"/>
        <dbReference type="ChEBI" id="CHEBI:57288"/>
        <dbReference type="ChEBI" id="CHEBI:78449"/>
        <dbReference type="ChEBI" id="CHEBI:78450"/>
        <dbReference type="EC" id="2.3.1.180"/>
    </reaction>
</comment>
<dbReference type="AlphaFoldDB" id="A0A3S5CEU7"/>
<dbReference type="GO" id="GO:0004315">
    <property type="term" value="F:3-oxoacyl-[acyl-carrier-protein] synthase activity"/>
    <property type="evidence" value="ECO:0007669"/>
    <property type="project" value="InterPro"/>
</dbReference>
<evidence type="ECO:0000256" key="2">
    <source>
        <dbReference type="ARBA" id="ARBA00022516"/>
    </source>
</evidence>
<comment type="domain">
    <text evidence="9">The last Arg residue of the ACP-binding site is essential for the weak association between ACP/AcpP and FabH.</text>
</comment>
<sequence>MTRPVLRQSTGAQFTRILAMGAARGDRVVPNDDLVGPINSSDEWIRQRTGIITRTRASADISAVDLATEASREAIERSGVDPADIDLVLVATISNIIQSPSISAVVADRVGANPAAAYDLNAACAGYAYAVAQADALIRAGSAHYALVIGAEKLSDIVDPTDRSISFLLGDGAGAAVIGPSDFPGISGTVWGSDGSKADAVSMSGTLVDYRDGKAVWPTLRQEGPTVFRWAVWEMAKVAQQAIDAAGITADDLAAFIPHQANMRIIDEFAKQLKLPEHVEIARDIATTGNTSAASIPLATHRLLEEHPELSGGLALQIGFGAGLVFGAQVVVLP</sequence>
<dbReference type="InterPro" id="IPR013751">
    <property type="entry name" value="ACP_syn_III_N"/>
</dbReference>
<proteinExistence type="inferred from homology"/>
<evidence type="ECO:0000256" key="6">
    <source>
        <dbReference type="ARBA" id="ARBA00023160"/>
    </source>
</evidence>
<dbReference type="PANTHER" id="PTHR43091">
    <property type="entry name" value="3-OXOACYL-[ACYL-CARRIER-PROTEIN] SYNTHASE"/>
    <property type="match status" value="1"/>
</dbReference>
<evidence type="ECO:0000256" key="7">
    <source>
        <dbReference type="ARBA" id="ARBA00023268"/>
    </source>
</evidence>
<dbReference type="GO" id="GO:0006633">
    <property type="term" value="P:fatty acid biosynthetic process"/>
    <property type="evidence" value="ECO:0007669"/>
    <property type="project" value="UniProtKB-UniRule"/>
</dbReference>
<reference evidence="12 13" key="1">
    <citation type="submission" date="2018-12" db="EMBL/GenBank/DDBJ databases">
        <authorList>
            <person name="Li F."/>
        </authorList>
    </citation>
    <scope>NUCLEOTIDE SEQUENCE [LARGE SCALE GENOMIC DNA]</scope>
    <source>
        <strain evidence="12 13">11W25H-1</strain>
    </source>
</reference>
<dbReference type="UniPathway" id="UPA00094"/>
<dbReference type="OrthoDB" id="9815506at2"/>
<accession>A0A3S5CEU7</accession>
<dbReference type="PANTHER" id="PTHR43091:SF1">
    <property type="entry name" value="BETA-KETOACYL-[ACYL-CARRIER-PROTEIN] SYNTHASE III, CHLOROPLASTIC"/>
    <property type="match status" value="1"/>
</dbReference>
<dbReference type="Pfam" id="PF08541">
    <property type="entry name" value="ACP_syn_III_C"/>
    <property type="match status" value="1"/>
</dbReference>
<dbReference type="InterPro" id="IPR004655">
    <property type="entry name" value="FabH"/>
</dbReference>
<dbReference type="NCBIfam" id="NF006829">
    <property type="entry name" value="PRK09352.1"/>
    <property type="match status" value="1"/>
</dbReference>
<dbReference type="RefSeq" id="WP_128494345.1">
    <property type="nucleotide sequence ID" value="NZ_RZNB01000002.1"/>
</dbReference>
<gene>
    <name evidence="9" type="primary">fabH</name>
    <name evidence="12" type="ORF">ELQ90_05870</name>
</gene>
<keyword evidence="13" id="KW-1185">Reference proteome</keyword>
<comment type="similarity">
    <text evidence="1 9">Belongs to the thiolase-like superfamily. FabH family.</text>
</comment>
<feature type="region of interest" description="ACP-binding" evidence="9">
    <location>
        <begin position="260"/>
        <end position="264"/>
    </location>
</feature>
<comment type="subunit">
    <text evidence="9">Homodimer.</text>
</comment>
<keyword evidence="7 9" id="KW-0511">Multifunctional enzyme</keyword>
<feature type="domain" description="Beta-ketoacyl-[acyl-carrier-protein] synthase III C-terminal" evidence="10">
    <location>
        <begin position="244"/>
        <end position="331"/>
    </location>
</feature>
<feature type="active site" evidence="9">
    <location>
        <position position="124"/>
    </location>
</feature>
<keyword evidence="9" id="KW-0963">Cytoplasm</keyword>
<keyword evidence="3 9" id="KW-0808">Transferase</keyword>
<keyword evidence="5 9" id="KW-0443">Lipid metabolism</keyword>
<evidence type="ECO:0000256" key="5">
    <source>
        <dbReference type="ARBA" id="ARBA00023098"/>
    </source>
</evidence>
<dbReference type="Proteomes" id="UP000288547">
    <property type="component" value="Unassembled WGS sequence"/>
</dbReference>
<dbReference type="Gene3D" id="3.40.47.10">
    <property type="match status" value="2"/>
</dbReference>
<feature type="active site" evidence="9">
    <location>
        <position position="259"/>
    </location>
</feature>
<dbReference type="SUPFAM" id="SSF53901">
    <property type="entry name" value="Thiolase-like"/>
    <property type="match status" value="1"/>
</dbReference>
<evidence type="ECO:0000256" key="8">
    <source>
        <dbReference type="ARBA" id="ARBA00023315"/>
    </source>
</evidence>
<comment type="subcellular location">
    <subcellularLocation>
        <location evidence="9">Cytoplasm</location>
    </subcellularLocation>
</comment>
<keyword evidence="2 9" id="KW-0444">Lipid biosynthesis</keyword>
<dbReference type="InterPro" id="IPR013747">
    <property type="entry name" value="ACP_syn_III_C"/>
</dbReference>
<evidence type="ECO:0000259" key="11">
    <source>
        <dbReference type="Pfam" id="PF08545"/>
    </source>
</evidence>
<dbReference type="EMBL" id="RZNB01000002">
    <property type="protein sequence ID" value="RWZ51630.1"/>
    <property type="molecule type" value="Genomic_DNA"/>
</dbReference>
<comment type="function">
    <text evidence="9">Catalyzes the condensation reaction of fatty acid synthesis by the addition to an acyl acceptor of two carbons from malonyl-ACP. Catalyzes the first condensation reaction which initiates fatty acid synthesis and may therefore play a role in governing the total rate of fatty acid production. Possesses both acetoacetyl-ACP synthase and acetyl transacylase activities. Its substrate specificity determines the biosynthesis of branched-chain and/or straight-chain of fatty acids.</text>
</comment>
<dbReference type="Pfam" id="PF08545">
    <property type="entry name" value="ACP_syn_III"/>
    <property type="match status" value="1"/>
</dbReference>
<keyword evidence="4 9" id="KW-0276">Fatty acid metabolism</keyword>
<dbReference type="GO" id="GO:0033818">
    <property type="term" value="F:beta-ketoacyl-acyl-carrier-protein synthase III activity"/>
    <property type="evidence" value="ECO:0007669"/>
    <property type="project" value="UniProtKB-UniRule"/>
</dbReference>